<dbReference type="InterPro" id="IPR058245">
    <property type="entry name" value="NreC/VraR/RcsB-like_REC"/>
</dbReference>
<evidence type="ECO:0000259" key="5">
    <source>
        <dbReference type="PROSITE" id="PS50110"/>
    </source>
</evidence>
<feature type="domain" description="Response regulatory" evidence="5">
    <location>
        <begin position="3"/>
        <end position="119"/>
    </location>
</feature>
<name>A0ABW8NMM1_9GAMM</name>
<dbReference type="SMART" id="SM00448">
    <property type="entry name" value="REC"/>
    <property type="match status" value="1"/>
</dbReference>
<dbReference type="PROSITE" id="PS50110">
    <property type="entry name" value="RESPONSE_REGULATORY"/>
    <property type="match status" value="1"/>
</dbReference>
<accession>A0ABW8NMM1</accession>
<keyword evidence="2" id="KW-0238">DNA-binding</keyword>
<evidence type="ECO:0000256" key="1">
    <source>
        <dbReference type="ARBA" id="ARBA00022553"/>
    </source>
</evidence>
<dbReference type="CDD" id="cd06170">
    <property type="entry name" value="LuxR_C_like"/>
    <property type="match status" value="1"/>
</dbReference>
<dbReference type="CDD" id="cd17535">
    <property type="entry name" value="REC_NarL-like"/>
    <property type="match status" value="1"/>
</dbReference>
<evidence type="ECO:0000313" key="6">
    <source>
        <dbReference type="EMBL" id="MFK4754234.1"/>
    </source>
</evidence>
<dbReference type="SUPFAM" id="SSF52172">
    <property type="entry name" value="CheY-like"/>
    <property type="match status" value="1"/>
</dbReference>
<sequence length="204" mass="22607">MYQVLIADDHPLFRRALSDALAETGMPCSSSECEDFNQVLQTVGQQATDLLLLDLRMPGNTGLMGLMRLRAEFPHLAIVVVSASEDRLVIENVRQLGALGYIQKSTTIEGISQALAQVMEGKLSFPEFTDQPNNDMTARLGQMTPQQLRVLQLIAEGALNKQIGYTLNIKETTVKSHISDIFRKLNINNRTQAALIVQQLDIPD</sequence>
<evidence type="ECO:0000313" key="7">
    <source>
        <dbReference type="Proteomes" id="UP001620597"/>
    </source>
</evidence>
<feature type="domain" description="HTH luxR-type" evidence="4">
    <location>
        <begin position="136"/>
        <end position="201"/>
    </location>
</feature>
<dbReference type="PRINTS" id="PR00038">
    <property type="entry name" value="HTHLUXR"/>
</dbReference>
<evidence type="ECO:0000256" key="2">
    <source>
        <dbReference type="ARBA" id="ARBA00023125"/>
    </source>
</evidence>
<organism evidence="6 7">
    <name type="scientific">Oceanobacter antarcticus</name>
    <dbReference type="NCBI Taxonomy" id="3133425"/>
    <lineage>
        <taxon>Bacteria</taxon>
        <taxon>Pseudomonadati</taxon>
        <taxon>Pseudomonadota</taxon>
        <taxon>Gammaproteobacteria</taxon>
        <taxon>Oceanospirillales</taxon>
        <taxon>Oceanospirillaceae</taxon>
        <taxon>Oceanobacter</taxon>
    </lineage>
</organism>
<proteinExistence type="predicted"/>
<protein>
    <submittedName>
        <fullName evidence="6">Response regulator transcription factor</fullName>
    </submittedName>
</protein>
<dbReference type="SMART" id="SM00421">
    <property type="entry name" value="HTH_LUXR"/>
    <property type="match status" value="1"/>
</dbReference>
<dbReference type="InterPro" id="IPR051015">
    <property type="entry name" value="EvgA-like"/>
</dbReference>
<dbReference type="PANTHER" id="PTHR45566:SF1">
    <property type="entry name" value="HTH-TYPE TRANSCRIPTIONAL REGULATOR YHJB-RELATED"/>
    <property type="match status" value="1"/>
</dbReference>
<evidence type="ECO:0000259" key="4">
    <source>
        <dbReference type="PROSITE" id="PS50043"/>
    </source>
</evidence>
<dbReference type="InterPro" id="IPR000792">
    <property type="entry name" value="Tscrpt_reg_LuxR_C"/>
</dbReference>
<dbReference type="Gene3D" id="3.40.50.2300">
    <property type="match status" value="1"/>
</dbReference>
<comment type="caution">
    <text evidence="6">The sequence shown here is derived from an EMBL/GenBank/DDBJ whole genome shotgun (WGS) entry which is preliminary data.</text>
</comment>
<dbReference type="InterPro" id="IPR001789">
    <property type="entry name" value="Sig_transdc_resp-reg_receiver"/>
</dbReference>
<dbReference type="InterPro" id="IPR036388">
    <property type="entry name" value="WH-like_DNA-bd_sf"/>
</dbReference>
<gene>
    <name evidence="6" type="ORF">WG929_17615</name>
</gene>
<reference evidence="6 7" key="1">
    <citation type="submission" date="2024-03" db="EMBL/GenBank/DDBJ databases">
        <title>High-quality draft genome sequence of Oceanobacter sp. wDCs-4.</title>
        <authorList>
            <person name="Dong C."/>
        </authorList>
    </citation>
    <scope>NUCLEOTIDE SEQUENCE [LARGE SCALE GENOMIC DNA]</scope>
    <source>
        <strain evidence="7">wDCs-4</strain>
    </source>
</reference>
<dbReference type="InterPro" id="IPR011006">
    <property type="entry name" value="CheY-like_superfamily"/>
</dbReference>
<feature type="modified residue" description="4-aspartylphosphate" evidence="3">
    <location>
        <position position="54"/>
    </location>
</feature>
<dbReference type="InterPro" id="IPR016032">
    <property type="entry name" value="Sig_transdc_resp-reg_C-effctor"/>
</dbReference>
<dbReference type="SUPFAM" id="SSF46894">
    <property type="entry name" value="C-terminal effector domain of the bipartite response regulators"/>
    <property type="match status" value="1"/>
</dbReference>
<dbReference type="Pfam" id="PF00196">
    <property type="entry name" value="GerE"/>
    <property type="match status" value="1"/>
</dbReference>
<dbReference type="PROSITE" id="PS50043">
    <property type="entry name" value="HTH_LUXR_2"/>
    <property type="match status" value="1"/>
</dbReference>
<keyword evidence="1 3" id="KW-0597">Phosphoprotein</keyword>
<dbReference type="PANTHER" id="PTHR45566">
    <property type="entry name" value="HTH-TYPE TRANSCRIPTIONAL REGULATOR YHJB-RELATED"/>
    <property type="match status" value="1"/>
</dbReference>
<dbReference type="Gene3D" id="1.10.10.10">
    <property type="entry name" value="Winged helix-like DNA-binding domain superfamily/Winged helix DNA-binding domain"/>
    <property type="match status" value="1"/>
</dbReference>
<evidence type="ECO:0000256" key="3">
    <source>
        <dbReference type="PROSITE-ProRule" id="PRU00169"/>
    </source>
</evidence>
<dbReference type="Proteomes" id="UP001620597">
    <property type="component" value="Unassembled WGS sequence"/>
</dbReference>
<dbReference type="EMBL" id="JBBKTX010000026">
    <property type="protein sequence ID" value="MFK4754234.1"/>
    <property type="molecule type" value="Genomic_DNA"/>
</dbReference>
<dbReference type="RefSeq" id="WP_369855799.1">
    <property type="nucleotide sequence ID" value="NZ_JBBKTX010000026.1"/>
</dbReference>
<dbReference type="Pfam" id="PF00072">
    <property type="entry name" value="Response_reg"/>
    <property type="match status" value="1"/>
</dbReference>
<keyword evidence="7" id="KW-1185">Reference proteome</keyword>